<proteinExistence type="predicted"/>
<dbReference type="GO" id="GO:0006935">
    <property type="term" value="P:chemotaxis"/>
    <property type="evidence" value="ECO:0007669"/>
    <property type="project" value="UniProtKB-KW"/>
</dbReference>
<dbReference type="Pfam" id="PF13690">
    <property type="entry name" value="CheX"/>
    <property type="match status" value="1"/>
</dbReference>
<dbReference type="RefSeq" id="WP_146645990.1">
    <property type="nucleotide sequence ID" value="NZ_CP012333.1"/>
</dbReference>
<sequence length="209" mass="22605">MDRRFERIEETLIAVARELFEAYGKACTYEGRVTGYSGRTEKESVIATIGFAGTKVRGSLVLVARRVTAEALRPNEIVSIASIGAIGAKTDEGMLGDVLGEFANMLLGRLKNKLLARGVELLLGTPTTALGRELALTPSSETSAWYVFEIDGPNRAVRSPSSGLGESHEDHASRRVHVRLEAEIDPALEVSDGPEVRAFELAEGDMVLF</sequence>
<accession>A0A0K1PMP6</accession>
<protein>
    <recommendedName>
        <fullName evidence="2">Chemotaxis phosphatase CheX-like domain-containing protein</fullName>
    </recommendedName>
</protein>
<evidence type="ECO:0000313" key="3">
    <source>
        <dbReference type="EMBL" id="AKU94384.1"/>
    </source>
</evidence>
<evidence type="ECO:0000313" key="4">
    <source>
        <dbReference type="Proteomes" id="UP000064967"/>
    </source>
</evidence>
<dbReference type="InterPro" id="IPR028051">
    <property type="entry name" value="CheX-like_dom"/>
</dbReference>
<keyword evidence="1" id="KW-0145">Chemotaxis</keyword>
<dbReference type="EMBL" id="CP012333">
    <property type="protein sequence ID" value="AKU94384.1"/>
    <property type="molecule type" value="Genomic_DNA"/>
</dbReference>
<dbReference type="AlphaFoldDB" id="A0A0K1PMP6"/>
<feature type="domain" description="Chemotaxis phosphatase CheX-like" evidence="2">
    <location>
        <begin position="45"/>
        <end position="148"/>
    </location>
</feature>
<keyword evidence="4" id="KW-1185">Reference proteome</keyword>
<dbReference type="Proteomes" id="UP000064967">
    <property type="component" value="Chromosome"/>
</dbReference>
<dbReference type="SUPFAM" id="SSF103039">
    <property type="entry name" value="CheC-like"/>
    <property type="match status" value="1"/>
</dbReference>
<dbReference type="KEGG" id="llu:AKJ09_01048"/>
<dbReference type="InterPro" id="IPR028976">
    <property type="entry name" value="CheC-like_sf"/>
</dbReference>
<evidence type="ECO:0000259" key="2">
    <source>
        <dbReference type="Pfam" id="PF13690"/>
    </source>
</evidence>
<evidence type="ECO:0000256" key="1">
    <source>
        <dbReference type="ARBA" id="ARBA00022500"/>
    </source>
</evidence>
<reference evidence="3 4" key="1">
    <citation type="submission" date="2015-08" db="EMBL/GenBank/DDBJ databases">
        <authorList>
            <person name="Babu N.S."/>
            <person name="Beckwith C.J."/>
            <person name="Beseler K.G."/>
            <person name="Brison A."/>
            <person name="Carone J.V."/>
            <person name="Caskin T.P."/>
            <person name="Diamond M."/>
            <person name="Durham M.E."/>
            <person name="Foxe J.M."/>
            <person name="Go M."/>
            <person name="Henderson B.A."/>
            <person name="Jones I.B."/>
            <person name="McGettigan J.A."/>
            <person name="Micheletti S.J."/>
            <person name="Nasrallah M.E."/>
            <person name="Ortiz D."/>
            <person name="Piller C.R."/>
            <person name="Privatt S.R."/>
            <person name="Schneider S.L."/>
            <person name="Sharp S."/>
            <person name="Smith T.C."/>
            <person name="Stanton J.D."/>
            <person name="Ullery H.E."/>
            <person name="Wilson R.J."/>
            <person name="Serrano M.G."/>
            <person name="Buck G."/>
            <person name="Lee V."/>
            <person name="Wang Y."/>
            <person name="Carvalho R."/>
            <person name="Voegtly L."/>
            <person name="Shi R."/>
            <person name="Duckworth R."/>
            <person name="Johnson A."/>
            <person name="Loviza R."/>
            <person name="Walstead R."/>
            <person name="Shah Z."/>
            <person name="Kiflezghi M."/>
            <person name="Wade K."/>
            <person name="Ball S.L."/>
            <person name="Bradley K.W."/>
            <person name="Asai D.J."/>
            <person name="Bowman C.A."/>
            <person name="Russell D.A."/>
            <person name="Pope W.H."/>
            <person name="Jacobs-Sera D."/>
            <person name="Hendrix R.W."/>
            <person name="Hatfull G.F."/>
        </authorList>
    </citation>
    <scope>NUCLEOTIDE SEQUENCE [LARGE SCALE GENOMIC DNA]</scope>
    <source>
        <strain evidence="3 4">DSM 27648</strain>
    </source>
</reference>
<dbReference type="STRING" id="1391654.AKJ09_01048"/>
<organism evidence="3 4">
    <name type="scientific">Labilithrix luteola</name>
    <dbReference type="NCBI Taxonomy" id="1391654"/>
    <lineage>
        <taxon>Bacteria</taxon>
        <taxon>Pseudomonadati</taxon>
        <taxon>Myxococcota</taxon>
        <taxon>Polyangia</taxon>
        <taxon>Polyangiales</taxon>
        <taxon>Labilitrichaceae</taxon>
        <taxon>Labilithrix</taxon>
    </lineage>
</organism>
<gene>
    <name evidence="3" type="ORF">AKJ09_01048</name>
</gene>
<name>A0A0K1PMP6_9BACT</name>
<dbReference type="Gene3D" id="3.40.1550.10">
    <property type="entry name" value="CheC-like"/>
    <property type="match status" value="1"/>
</dbReference>